<dbReference type="GO" id="GO:0004833">
    <property type="term" value="F:L-tryptophan 2,3-dioxygenase activity"/>
    <property type="evidence" value="ECO:0007669"/>
    <property type="project" value="UniProtKB-UniRule"/>
</dbReference>
<evidence type="ECO:0000256" key="1">
    <source>
        <dbReference type="HAMAP-Rule" id="MF_01972"/>
    </source>
</evidence>
<keyword evidence="1" id="KW-0223">Dioxygenase</keyword>
<dbReference type="KEGG" id="ipa:Isop_1065"/>
<reference key="1">
    <citation type="submission" date="2010-11" db="EMBL/GenBank/DDBJ databases">
        <title>The complete sequence of chromosome of Isophaera pallida ATCC 43644.</title>
        <authorList>
            <consortium name="US DOE Joint Genome Institute (JGI-PGF)"/>
            <person name="Lucas S."/>
            <person name="Copeland A."/>
            <person name="Lapidus A."/>
            <person name="Bruce D."/>
            <person name="Goodwin L."/>
            <person name="Pitluck S."/>
            <person name="Kyrpides N."/>
            <person name="Mavromatis K."/>
            <person name="Pagani I."/>
            <person name="Ivanova N."/>
            <person name="Saunders E."/>
            <person name="Brettin T."/>
            <person name="Detter J.C."/>
            <person name="Han C."/>
            <person name="Tapia R."/>
            <person name="Land M."/>
            <person name="Hauser L."/>
            <person name="Markowitz V."/>
            <person name="Cheng J.-F."/>
            <person name="Hugenholtz P."/>
            <person name="Woyke T."/>
            <person name="Wu D."/>
            <person name="Eisen J.A."/>
        </authorList>
    </citation>
    <scope>NUCLEOTIDE SEQUENCE</scope>
    <source>
        <strain>ATCC 43644</strain>
    </source>
</reference>
<evidence type="ECO:0000313" key="2">
    <source>
        <dbReference type="EMBL" id="ADV61653.1"/>
    </source>
</evidence>
<dbReference type="GO" id="GO:0019441">
    <property type="term" value="P:L-tryptophan catabolic process to kynurenine"/>
    <property type="evidence" value="ECO:0007669"/>
    <property type="project" value="UniProtKB-UniRule"/>
</dbReference>
<dbReference type="EC" id="1.13.11.11" evidence="1"/>
<comment type="function">
    <text evidence="1">Heme-dependent dioxygenase that catalyzes the oxidative cleavage of the L-tryptophan (L-Trp) pyrrole ring and converts L-tryptophan to N-formyl-L-kynurenine. Catalyzes the oxidative cleavage of the indole moiety.</text>
</comment>
<dbReference type="Pfam" id="PF03301">
    <property type="entry name" value="Trp_dioxygenase"/>
    <property type="match status" value="1"/>
</dbReference>
<dbReference type="InParanoid" id="E8R466"/>
<keyword evidence="1" id="KW-0823">Tryptophan catabolism</keyword>
<organism evidence="2 3">
    <name type="scientific">Isosphaera pallida (strain ATCC 43644 / DSM 9630 / IS1B)</name>
    <dbReference type="NCBI Taxonomy" id="575540"/>
    <lineage>
        <taxon>Bacteria</taxon>
        <taxon>Pseudomonadati</taxon>
        <taxon>Planctomycetota</taxon>
        <taxon>Planctomycetia</taxon>
        <taxon>Isosphaerales</taxon>
        <taxon>Isosphaeraceae</taxon>
        <taxon>Isosphaera</taxon>
    </lineage>
</organism>
<comment type="caution">
    <text evidence="1">Lacks conserved residue(s) required for the propagation of feature annotation.</text>
</comment>
<dbReference type="eggNOG" id="COG3483">
    <property type="taxonomic scope" value="Bacteria"/>
</dbReference>
<dbReference type="SUPFAM" id="SSF140959">
    <property type="entry name" value="Indolic compounds 2,3-dioxygenase-like"/>
    <property type="match status" value="1"/>
</dbReference>
<name>E8R466_ISOPI</name>
<dbReference type="HAMAP" id="MF_01972">
    <property type="entry name" value="T23O"/>
    <property type="match status" value="1"/>
</dbReference>
<reference evidence="2 3" key="2">
    <citation type="journal article" date="2011" name="Stand. Genomic Sci.">
        <title>Complete genome sequence of Isosphaera pallida type strain (IS1B).</title>
        <authorList>
            <consortium name="US DOE Joint Genome Institute (JGI-PGF)"/>
            <person name="Goker M."/>
            <person name="Cleland D."/>
            <person name="Saunders E."/>
            <person name="Lapidus A."/>
            <person name="Nolan M."/>
            <person name="Lucas S."/>
            <person name="Hammon N."/>
            <person name="Deshpande S."/>
            <person name="Cheng J.F."/>
            <person name="Tapia R."/>
            <person name="Han C."/>
            <person name="Goodwin L."/>
            <person name="Pitluck S."/>
            <person name="Liolios K."/>
            <person name="Pagani I."/>
            <person name="Ivanova N."/>
            <person name="Mavromatis K."/>
            <person name="Pati A."/>
            <person name="Chen A."/>
            <person name="Palaniappan K."/>
            <person name="Land M."/>
            <person name="Hauser L."/>
            <person name="Chang Y.J."/>
            <person name="Jeffries C.D."/>
            <person name="Detter J.C."/>
            <person name="Beck B."/>
            <person name="Woyke T."/>
            <person name="Bristow J."/>
            <person name="Eisen J.A."/>
            <person name="Markowitz V."/>
            <person name="Hugenholtz P."/>
            <person name="Kyrpides N.C."/>
            <person name="Klenk H.P."/>
        </authorList>
    </citation>
    <scope>NUCLEOTIDE SEQUENCE [LARGE SCALE GENOMIC DNA]</scope>
    <source>
        <strain evidence="3">ATCC 43644 / DSM 9630 / IS1B</strain>
    </source>
</reference>
<dbReference type="GO" id="GO:0020037">
    <property type="term" value="F:heme binding"/>
    <property type="evidence" value="ECO:0007669"/>
    <property type="project" value="UniProtKB-UniRule"/>
</dbReference>
<feature type="binding site" description="axial binding residue" evidence="1">
    <location>
        <position position="325"/>
    </location>
    <ligand>
        <name>heme</name>
        <dbReference type="ChEBI" id="CHEBI:30413"/>
    </ligand>
    <ligandPart>
        <name>Fe</name>
        <dbReference type="ChEBI" id="CHEBI:18248"/>
    </ligandPart>
</feature>
<dbReference type="STRING" id="575540.Isop_1065"/>
<dbReference type="GO" id="GO:0019442">
    <property type="term" value="P:L-tryptophan catabolic process to acetyl-CoA"/>
    <property type="evidence" value="ECO:0007669"/>
    <property type="project" value="TreeGrafter"/>
</dbReference>
<dbReference type="InterPro" id="IPR004981">
    <property type="entry name" value="Trp_2_3_dOase"/>
</dbReference>
<protein>
    <recommendedName>
        <fullName evidence="1">Tryptophan 2,3-dioxygenase</fullName>
        <shortName evidence="1">TDO</shortName>
        <ecNumber evidence="1">1.13.11.11</ecNumber>
    </recommendedName>
    <alternativeName>
        <fullName evidence="1">Tryptamin 2,3-dioxygenase</fullName>
    </alternativeName>
    <alternativeName>
        <fullName evidence="1">Tryptophan oxygenase</fullName>
        <shortName evidence="1">TO</shortName>
        <shortName evidence="1">TRPO</shortName>
    </alternativeName>
    <alternativeName>
        <fullName evidence="1">Tryptophan pyrrolase</fullName>
    </alternativeName>
    <alternativeName>
        <fullName evidence="1">Tryptophanase</fullName>
    </alternativeName>
</protein>
<comment type="similarity">
    <text evidence="1">Belongs to the tryptophan 2,3-dioxygenase family.</text>
</comment>
<dbReference type="AlphaFoldDB" id="E8R466"/>
<dbReference type="Gene3D" id="1.20.58.480">
    <property type="match status" value="2"/>
</dbReference>
<keyword evidence="1" id="KW-0349">Heme</keyword>
<keyword evidence="1" id="KW-0560">Oxidoreductase</keyword>
<feature type="binding site" evidence="1">
    <location>
        <position position="339"/>
    </location>
    <ligand>
        <name>substrate</name>
    </ligand>
</feature>
<gene>
    <name evidence="1" type="primary">kynA</name>
    <name evidence="2" type="ordered locus">Isop_1065</name>
</gene>
<evidence type="ECO:0000313" key="3">
    <source>
        <dbReference type="Proteomes" id="UP000008631"/>
    </source>
</evidence>
<dbReference type="OrthoDB" id="9776847at2"/>
<comment type="pathway">
    <text evidence="1">Amino-acid degradation; L-tryptophan degradation via kynurenine pathway; L-kynurenine from L-tryptophan: step 1/2.</text>
</comment>
<sequence length="368" mass="41610">MIGTFSKINILILWNFYPMKQSNVSVGVTYWNYLKLAELLNLQGGIEGDESQLDPDELNFIVTHQVFELWFKLMGRELSLARDCLNAEWVAESSIPFVVHHLGRVNEILKVAVDHFRVTETITPQDFLKFRRKLGTSSGFQSYQLRCLELRLGLDAATRALWHRRNGGGGVDPVATLIAEAEAAGSNDPQGARVAETLRSAAREVSLRQALQRWLARTPINGIQASAPEAVEARETFLASHRVMLHAADPRLVPEFDRFAEAVELLAAPADVDPEETPRDRWRRIVAGLLYIETYRDRPLFAWPRLLIDRIVELEEHLVLWRTRHARMVERIIGRRPGTGGSSGVDYLDATACIRIFPELWAARGLLG</sequence>
<dbReference type="UniPathway" id="UPA00333">
    <property type="reaction ID" value="UER00453"/>
</dbReference>
<comment type="catalytic activity">
    <reaction evidence="1">
        <text>L-tryptophan + O2 = N-formyl-L-kynurenine</text>
        <dbReference type="Rhea" id="RHEA:24536"/>
        <dbReference type="ChEBI" id="CHEBI:15379"/>
        <dbReference type="ChEBI" id="CHEBI:57912"/>
        <dbReference type="ChEBI" id="CHEBI:58629"/>
        <dbReference type="EC" id="1.13.11.11"/>
    </reaction>
</comment>
<dbReference type="GO" id="GO:0046872">
    <property type="term" value="F:metal ion binding"/>
    <property type="evidence" value="ECO:0007669"/>
    <property type="project" value="UniProtKB-KW"/>
</dbReference>
<proteinExistence type="inferred from homology"/>
<feature type="binding site" evidence="1">
    <location>
        <begin position="60"/>
        <end position="64"/>
    </location>
    <ligand>
        <name>substrate</name>
    </ligand>
</feature>
<accession>E8R466</accession>
<keyword evidence="1" id="KW-0408">Iron</keyword>
<dbReference type="InterPro" id="IPR037217">
    <property type="entry name" value="Trp/Indoleamine_2_3_dOase-like"/>
</dbReference>
<comment type="cofactor">
    <cofactor evidence="1">
        <name>heme</name>
        <dbReference type="ChEBI" id="CHEBI:30413"/>
    </cofactor>
    <text evidence="1">Binds 1 heme group per subunit.</text>
</comment>
<dbReference type="PANTHER" id="PTHR10138:SF0">
    <property type="entry name" value="TRYPTOPHAN 2,3-DIOXYGENASE"/>
    <property type="match status" value="1"/>
</dbReference>
<dbReference type="HOGENOM" id="CLU_045599_1_1_0"/>
<keyword evidence="1" id="KW-0479">Metal-binding</keyword>
<feature type="binding site" evidence="1">
    <location>
        <position position="131"/>
    </location>
    <ligand>
        <name>substrate</name>
    </ligand>
</feature>
<comment type="subunit">
    <text evidence="1">Homotetramer.</text>
</comment>
<keyword evidence="3" id="KW-1185">Reference proteome</keyword>
<dbReference type="Proteomes" id="UP000008631">
    <property type="component" value="Chromosome"/>
</dbReference>
<dbReference type="EMBL" id="CP002353">
    <property type="protein sequence ID" value="ADV61653.1"/>
    <property type="molecule type" value="Genomic_DNA"/>
</dbReference>
<dbReference type="PANTHER" id="PTHR10138">
    <property type="entry name" value="TRYPTOPHAN 2,3-DIOXYGENASE"/>
    <property type="match status" value="1"/>
</dbReference>